<dbReference type="Gene3D" id="3.40.50.300">
    <property type="entry name" value="P-loop containing nucleotide triphosphate hydrolases"/>
    <property type="match status" value="1"/>
</dbReference>
<gene>
    <name evidence="1" type="ORF">EZS27_042378</name>
</gene>
<dbReference type="InterPro" id="IPR027417">
    <property type="entry name" value="P-loop_NTPase"/>
</dbReference>
<protein>
    <submittedName>
        <fullName evidence="1">Putative GTP-binding protein EngB</fullName>
    </submittedName>
</protein>
<dbReference type="PANTHER" id="PTHR11649:SF13">
    <property type="entry name" value="ENGB-TYPE G DOMAIN-CONTAINING PROTEIN"/>
    <property type="match status" value="1"/>
</dbReference>
<dbReference type="AlphaFoldDB" id="A0A5J4PAJ2"/>
<name>A0A5J4PAJ2_9ZZZZ</name>
<sequence length="117" mass="13749">RGHKDRGKIRTIIEDYVLEREQMTNLFLLIDSRLEPQKIDLEFMEWLGENSVPFSIVFTKTDKLKGGKLHGNVETYLQKLTEQWEELPPYFASSSETKLGREEILDYIETVNKEVTL</sequence>
<reference evidence="1" key="1">
    <citation type="submission" date="2019-03" db="EMBL/GenBank/DDBJ databases">
        <title>Single cell metagenomics reveals metabolic interactions within the superorganism composed of flagellate Streblomastix strix and complex community of Bacteroidetes bacteria on its surface.</title>
        <authorList>
            <person name="Treitli S.C."/>
            <person name="Kolisko M."/>
            <person name="Husnik F."/>
            <person name="Keeling P."/>
            <person name="Hampl V."/>
        </authorList>
    </citation>
    <scope>NUCLEOTIDE SEQUENCE</scope>
    <source>
        <strain evidence="1">STM</strain>
    </source>
</reference>
<dbReference type="PANTHER" id="PTHR11649">
    <property type="entry name" value="MSS1/TRME-RELATED GTP-BINDING PROTEIN"/>
    <property type="match status" value="1"/>
</dbReference>
<organism evidence="1">
    <name type="scientific">termite gut metagenome</name>
    <dbReference type="NCBI Taxonomy" id="433724"/>
    <lineage>
        <taxon>unclassified sequences</taxon>
        <taxon>metagenomes</taxon>
        <taxon>organismal metagenomes</taxon>
    </lineage>
</organism>
<dbReference type="EMBL" id="SNRY01010280">
    <property type="protein sequence ID" value="KAA6305968.1"/>
    <property type="molecule type" value="Genomic_DNA"/>
</dbReference>
<proteinExistence type="predicted"/>
<feature type="non-terminal residue" evidence="1">
    <location>
        <position position="1"/>
    </location>
</feature>
<comment type="caution">
    <text evidence="1">The sequence shown here is derived from an EMBL/GenBank/DDBJ whole genome shotgun (WGS) entry which is preliminary data.</text>
</comment>
<accession>A0A5J4PAJ2</accession>
<evidence type="ECO:0000313" key="1">
    <source>
        <dbReference type="EMBL" id="KAA6305968.1"/>
    </source>
</evidence>
<dbReference type="SUPFAM" id="SSF52540">
    <property type="entry name" value="P-loop containing nucleoside triphosphate hydrolases"/>
    <property type="match status" value="1"/>
</dbReference>